<dbReference type="EMBL" id="SJPG01000001">
    <property type="protein sequence ID" value="TWT63857.1"/>
    <property type="molecule type" value="Genomic_DNA"/>
</dbReference>
<keyword evidence="2" id="KW-1185">Reference proteome</keyword>
<comment type="caution">
    <text evidence="1">The sequence shown here is derived from an EMBL/GenBank/DDBJ whole genome shotgun (WGS) entry which is preliminary data.</text>
</comment>
<dbReference type="AlphaFoldDB" id="A0A5C5XL03"/>
<name>A0A5C5XL03_9PLAN</name>
<gene>
    <name evidence="1" type="ORF">Pan54_46160</name>
</gene>
<dbReference type="RefSeq" id="WP_146505633.1">
    <property type="nucleotide sequence ID" value="NZ_SJPG01000001.1"/>
</dbReference>
<reference evidence="1 2" key="1">
    <citation type="submission" date="2019-02" db="EMBL/GenBank/DDBJ databases">
        <title>Deep-cultivation of Planctomycetes and their phenomic and genomic characterization uncovers novel biology.</title>
        <authorList>
            <person name="Wiegand S."/>
            <person name="Jogler M."/>
            <person name="Boedeker C."/>
            <person name="Pinto D."/>
            <person name="Vollmers J."/>
            <person name="Rivas-Marin E."/>
            <person name="Kohn T."/>
            <person name="Peeters S.H."/>
            <person name="Heuer A."/>
            <person name="Rast P."/>
            <person name="Oberbeckmann S."/>
            <person name="Bunk B."/>
            <person name="Jeske O."/>
            <person name="Meyerdierks A."/>
            <person name="Storesund J.E."/>
            <person name="Kallscheuer N."/>
            <person name="Luecker S."/>
            <person name="Lage O.M."/>
            <person name="Pohl T."/>
            <person name="Merkel B.J."/>
            <person name="Hornburger P."/>
            <person name="Mueller R.-W."/>
            <person name="Bruemmer F."/>
            <person name="Labrenz M."/>
            <person name="Spormann A.M."/>
            <person name="Op Den Camp H."/>
            <person name="Overmann J."/>
            <person name="Amann R."/>
            <person name="Jetten M.S.M."/>
            <person name="Mascher T."/>
            <person name="Medema M.H."/>
            <person name="Devos D.P."/>
            <person name="Kaster A.-K."/>
            <person name="Ovreas L."/>
            <person name="Rohde M."/>
            <person name="Galperin M.Y."/>
            <person name="Jogler C."/>
        </authorList>
    </citation>
    <scope>NUCLEOTIDE SEQUENCE [LARGE SCALE GENOMIC DNA]</scope>
    <source>
        <strain evidence="1 2">Pan54</strain>
    </source>
</reference>
<protein>
    <recommendedName>
        <fullName evidence="3">Cell division protein FtsL</fullName>
    </recommendedName>
</protein>
<dbReference type="Proteomes" id="UP000316095">
    <property type="component" value="Unassembled WGS sequence"/>
</dbReference>
<sequence>MISRFLFLTALIIAVMLCAVEFEREYRELQTIRTRQVFQKQILLEQQSQLRLELQQITQPDEQ</sequence>
<evidence type="ECO:0000313" key="1">
    <source>
        <dbReference type="EMBL" id="TWT63857.1"/>
    </source>
</evidence>
<organism evidence="1 2">
    <name type="scientific">Rubinisphaera italica</name>
    <dbReference type="NCBI Taxonomy" id="2527969"/>
    <lineage>
        <taxon>Bacteria</taxon>
        <taxon>Pseudomonadati</taxon>
        <taxon>Planctomycetota</taxon>
        <taxon>Planctomycetia</taxon>
        <taxon>Planctomycetales</taxon>
        <taxon>Planctomycetaceae</taxon>
        <taxon>Rubinisphaera</taxon>
    </lineage>
</organism>
<evidence type="ECO:0000313" key="2">
    <source>
        <dbReference type="Proteomes" id="UP000316095"/>
    </source>
</evidence>
<evidence type="ECO:0008006" key="3">
    <source>
        <dbReference type="Google" id="ProtNLM"/>
    </source>
</evidence>
<proteinExistence type="predicted"/>
<accession>A0A5C5XL03</accession>